<dbReference type="AlphaFoldDB" id="A0ABC9A2I4"/>
<evidence type="ECO:0000313" key="1">
    <source>
        <dbReference type="EMBL" id="CAL4971268.1"/>
    </source>
</evidence>
<dbReference type="Proteomes" id="UP001497457">
    <property type="component" value="Chromosome 2b"/>
</dbReference>
<keyword evidence="2" id="KW-1185">Reference proteome</keyword>
<accession>A0ABC9A2I4</accession>
<reference evidence="2" key="1">
    <citation type="submission" date="2024-06" db="EMBL/GenBank/DDBJ databases">
        <authorList>
            <person name="Ryan C."/>
        </authorList>
    </citation>
    <scope>NUCLEOTIDE SEQUENCE [LARGE SCALE GENOMIC DNA]</scope>
</reference>
<dbReference type="EMBL" id="OZ075112">
    <property type="protein sequence ID" value="CAL4971268.1"/>
    <property type="molecule type" value="Genomic_DNA"/>
</dbReference>
<sequence>MSSSRESWWPELAALRALMARDAAAGVPAAVAAVAGRELRQQQPAGRGGGREDHAAAAGKRAKVMHLLLWGPK</sequence>
<name>A0ABC9A2I4_9POAL</name>
<gene>
    <name evidence="1" type="ORF">URODEC1_LOCUS50567</name>
</gene>
<protein>
    <submittedName>
        <fullName evidence="1">Uncharacterized protein</fullName>
    </submittedName>
</protein>
<evidence type="ECO:0000313" key="2">
    <source>
        <dbReference type="Proteomes" id="UP001497457"/>
    </source>
</evidence>
<organism evidence="1 2">
    <name type="scientific">Urochloa decumbens</name>
    <dbReference type="NCBI Taxonomy" id="240449"/>
    <lineage>
        <taxon>Eukaryota</taxon>
        <taxon>Viridiplantae</taxon>
        <taxon>Streptophyta</taxon>
        <taxon>Embryophyta</taxon>
        <taxon>Tracheophyta</taxon>
        <taxon>Spermatophyta</taxon>
        <taxon>Magnoliopsida</taxon>
        <taxon>Liliopsida</taxon>
        <taxon>Poales</taxon>
        <taxon>Poaceae</taxon>
        <taxon>PACMAD clade</taxon>
        <taxon>Panicoideae</taxon>
        <taxon>Panicodae</taxon>
        <taxon>Paniceae</taxon>
        <taxon>Melinidinae</taxon>
        <taxon>Urochloa</taxon>
    </lineage>
</organism>
<proteinExistence type="predicted"/>
<reference evidence="1 2" key="2">
    <citation type="submission" date="2024-10" db="EMBL/GenBank/DDBJ databases">
        <authorList>
            <person name="Ryan C."/>
        </authorList>
    </citation>
    <scope>NUCLEOTIDE SEQUENCE [LARGE SCALE GENOMIC DNA]</scope>
</reference>